<dbReference type="RefSeq" id="WP_336587156.1">
    <property type="nucleotide sequence ID" value="NZ_JBBAXC010000008.1"/>
</dbReference>
<comment type="caution">
    <text evidence="3">The sequence shown here is derived from an EMBL/GenBank/DDBJ whole genome shotgun (WGS) entry which is preliminary data.</text>
</comment>
<reference evidence="3 4" key="1">
    <citation type="journal article" date="2018" name="J. Microbiol.">
        <title>Bacillus spongiae sp. nov., isolated from sponge of Jeju Island.</title>
        <authorList>
            <person name="Lee G.E."/>
            <person name="Im W.T."/>
            <person name="Park J.S."/>
        </authorList>
    </citation>
    <scope>NUCLEOTIDE SEQUENCE [LARGE SCALE GENOMIC DNA]</scope>
    <source>
        <strain evidence="3 4">135PIL107-10</strain>
    </source>
</reference>
<dbReference type="Proteomes" id="UP001312865">
    <property type="component" value="Unassembled WGS sequence"/>
</dbReference>
<feature type="domain" description="DUF4037" evidence="2">
    <location>
        <begin position="111"/>
        <end position="194"/>
    </location>
</feature>
<dbReference type="CDD" id="cd05403">
    <property type="entry name" value="NT_KNTase_like"/>
    <property type="match status" value="1"/>
</dbReference>
<dbReference type="Pfam" id="PF13228">
    <property type="entry name" value="DUF4037"/>
    <property type="match status" value="1"/>
</dbReference>
<proteinExistence type="predicted"/>
<keyword evidence="3" id="KW-0548">Nucleotidyltransferase</keyword>
<gene>
    <name evidence="3" type="ORF">WAK64_11705</name>
</gene>
<feature type="domain" description="Polymerase nucleotidyl transferase" evidence="1">
    <location>
        <begin position="27"/>
        <end position="62"/>
    </location>
</feature>
<evidence type="ECO:0000259" key="2">
    <source>
        <dbReference type="Pfam" id="PF13228"/>
    </source>
</evidence>
<evidence type="ECO:0000259" key="1">
    <source>
        <dbReference type="Pfam" id="PF01909"/>
    </source>
</evidence>
<sequence length="266" mass="30970">MEEEILFEHHKKVVNALTKQFIDDPNILALLIGGSVAKGYASENSDVDIMLVTTDEEFEKRKAKNDLFYWSDDVCEYEGGFVDGKITSLSFLRDVADKGSEPARFAFQDAIIAFSKKTEIETLLQKITAYPEEEQKEKIEKFFVQFEAARWYVGEAEKRNDQYLMMHTVSSLVLFGGRLILAHNKVFYPYHKWFMRVLEDVENKPDQFMELTKKLLSSPNKQNAEAFCQSILQFADWPEIKEGWPNRFLTETEWSWMDGRTPVTDL</sequence>
<evidence type="ECO:0000313" key="4">
    <source>
        <dbReference type="Proteomes" id="UP001312865"/>
    </source>
</evidence>
<name>A0ABU8HEC4_9BACI</name>
<dbReference type="GO" id="GO:0016779">
    <property type="term" value="F:nucleotidyltransferase activity"/>
    <property type="evidence" value="ECO:0007669"/>
    <property type="project" value="UniProtKB-KW"/>
</dbReference>
<dbReference type="InterPro" id="IPR025117">
    <property type="entry name" value="DUF4037"/>
</dbReference>
<dbReference type="InterPro" id="IPR043519">
    <property type="entry name" value="NT_sf"/>
</dbReference>
<dbReference type="Pfam" id="PF01909">
    <property type="entry name" value="NTP_transf_2"/>
    <property type="match status" value="1"/>
</dbReference>
<dbReference type="Gene3D" id="3.30.460.10">
    <property type="entry name" value="Beta Polymerase, domain 2"/>
    <property type="match status" value="1"/>
</dbReference>
<evidence type="ECO:0000313" key="3">
    <source>
        <dbReference type="EMBL" id="MEI5907719.1"/>
    </source>
</evidence>
<protein>
    <submittedName>
        <fullName evidence="3">Nucleotidyltransferase domain-containing protein</fullName>
        <ecNumber evidence="3">2.7.7.-</ecNumber>
    </submittedName>
</protein>
<dbReference type="EC" id="2.7.7.-" evidence="3"/>
<dbReference type="SUPFAM" id="SSF81301">
    <property type="entry name" value="Nucleotidyltransferase"/>
    <property type="match status" value="1"/>
</dbReference>
<dbReference type="EMBL" id="JBBAXC010000008">
    <property type="protein sequence ID" value="MEI5907719.1"/>
    <property type="molecule type" value="Genomic_DNA"/>
</dbReference>
<keyword evidence="3" id="KW-0808">Transferase</keyword>
<dbReference type="InterPro" id="IPR002934">
    <property type="entry name" value="Polymerase_NTP_transf_dom"/>
</dbReference>
<keyword evidence="4" id="KW-1185">Reference proteome</keyword>
<accession>A0ABU8HEC4</accession>
<organism evidence="3 4">
    <name type="scientific">Bacillus spongiae</name>
    <dbReference type="NCBI Taxonomy" id="2683610"/>
    <lineage>
        <taxon>Bacteria</taxon>
        <taxon>Bacillati</taxon>
        <taxon>Bacillota</taxon>
        <taxon>Bacilli</taxon>
        <taxon>Bacillales</taxon>
        <taxon>Bacillaceae</taxon>
        <taxon>Bacillus</taxon>
    </lineage>
</organism>